<keyword evidence="2" id="KW-1185">Reference proteome</keyword>
<reference evidence="1 2" key="1">
    <citation type="submission" date="2015-03" db="EMBL/GenBank/DDBJ databases">
        <title>Genome sequence of Pseudoalteromonas aurantia.</title>
        <authorList>
            <person name="Xie B.-B."/>
            <person name="Rong J.-C."/>
            <person name="Qin Q.-L."/>
            <person name="Zhang Y.-Z."/>
        </authorList>
    </citation>
    <scope>NUCLEOTIDE SEQUENCE [LARGE SCALE GENOMIC DNA]</scope>
    <source>
        <strain evidence="1 2">208</strain>
    </source>
</reference>
<proteinExistence type="predicted"/>
<name>A0ABR9E5S9_9GAMM</name>
<comment type="caution">
    <text evidence="1">The sequence shown here is derived from an EMBL/GenBank/DDBJ whole genome shotgun (WGS) entry which is preliminary data.</text>
</comment>
<evidence type="ECO:0000313" key="1">
    <source>
        <dbReference type="EMBL" id="MBE0366343.1"/>
    </source>
</evidence>
<evidence type="ECO:0000313" key="2">
    <source>
        <dbReference type="Proteomes" id="UP000615755"/>
    </source>
</evidence>
<gene>
    <name evidence="1" type="ORF">PAUR_a3329</name>
</gene>
<dbReference type="Proteomes" id="UP000615755">
    <property type="component" value="Unassembled WGS sequence"/>
</dbReference>
<protein>
    <submittedName>
        <fullName evidence="1">Uncharacterized protein</fullName>
    </submittedName>
</protein>
<dbReference type="EMBL" id="AQGV01000009">
    <property type="protein sequence ID" value="MBE0366343.1"/>
    <property type="molecule type" value="Genomic_DNA"/>
</dbReference>
<organism evidence="1 2">
    <name type="scientific">Pseudoalteromonas aurantia 208</name>
    <dbReference type="NCBI Taxonomy" id="1314867"/>
    <lineage>
        <taxon>Bacteria</taxon>
        <taxon>Pseudomonadati</taxon>
        <taxon>Pseudomonadota</taxon>
        <taxon>Gammaproteobacteria</taxon>
        <taxon>Alteromonadales</taxon>
        <taxon>Pseudoalteromonadaceae</taxon>
        <taxon>Pseudoalteromonas</taxon>
    </lineage>
</organism>
<accession>A0ABR9E5S9</accession>
<sequence>MWKNQPKGGLLLNLLIDEAQNIEVLEMYVSSYFSRSLL</sequence>